<evidence type="ECO:0000313" key="2">
    <source>
        <dbReference type="EMBL" id="SPD48882.1"/>
    </source>
</evidence>
<dbReference type="EMBL" id="LT976981">
    <property type="protein sequence ID" value="SOZ74416.1"/>
    <property type="molecule type" value="Genomic_DNA"/>
</dbReference>
<reference evidence="1" key="1">
    <citation type="submission" date="2018-01" db="EMBL/GenBank/DDBJ databases">
        <authorList>
            <person name="Clerissi C."/>
        </authorList>
    </citation>
    <scope>NUCLEOTIDE SEQUENCE</scope>
    <source>
        <strain evidence="1">Cupriavidus taiwanensis STM 8556</strain>
        <plasmid evidence="1">CBM2613_p</plasmid>
    </source>
</reference>
<proteinExistence type="predicted"/>
<organism evidence="1 3">
    <name type="scientific">Cupriavidus taiwanensis</name>
    <dbReference type="NCBI Taxonomy" id="164546"/>
    <lineage>
        <taxon>Bacteria</taxon>
        <taxon>Pseudomonadati</taxon>
        <taxon>Pseudomonadota</taxon>
        <taxon>Betaproteobacteria</taxon>
        <taxon>Burkholderiales</taxon>
        <taxon>Burkholderiaceae</taxon>
        <taxon>Cupriavidus</taxon>
    </lineage>
</organism>
<reference evidence="2 3" key="2">
    <citation type="submission" date="2018-01" db="EMBL/GenBank/DDBJ databases">
        <authorList>
            <person name="Gaut B.S."/>
            <person name="Morton B.R."/>
            <person name="Clegg M.T."/>
            <person name="Duvall M.R."/>
        </authorList>
    </citation>
    <scope>NUCLEOTIDE SEQUENCE [LARGE SCALE GENOMIC DNA]</scope>
    <source>
        <strain evidence="2">Cupriavidus taiwanensis STM 8555</strain>
        <plasmid evidence="2">I</plasmid>
        <plasmid evidence="3">Plasmid cbm2613_p</plasmid>
    </source>
</reference>
<protein>
    <submittedName>
        <fullName evidence="1">Uncharacterized protein</fullName>
    </submittedName>
</protein>
<geneLocation type="plasmid" evidence="2">
    <name>I</name>
</geneLocation>
<evidence type="ECO:0000313" key="3">
    <source>
        <dbReference type="Proteomes" id="UP000256952"/>
    </source>
</evidence>
<dbReference type="AlphaFoldDB" id="A0A375EEA1"/>
<dbReference type="EMBL" id="LT984809">
    <property type="protein sequence ID" value="SPD48882.1"/>
    <property type="molecule type" value="Genomic_DNA"/>
</dbReference>
<keyword evidence="1" id="KW-0614">Plasmid</keyword>
<accession>A0A375EEA1</accession>
<name>A0A375EEA1_9BURK</name>
<geneLocation type="plasmid" evidence="3">
    <name>cbm2613_p</name>
</geneLocation>
<gene>
    <name evidence="2" type="ORF">CBM2612_P0227</name>
    <name evidence="1" type="ORF">CBM2613_P10061</name>
</gene>
<evidence type="ECO:0000313" key="1">
    <source>
        <dbReference type="EMBL" id="SOZ74416.1"/>
    </source>
</evidence>
<sequence>MAMLRNRLCPQWTLLSRPAHALTLELEGGVWEALRLAVSGRRAFAQLKSAEMRSQKPFER</sequence>
<dbReference type="Proteomes" id="UP000256952">
    <property type="component" value="Plasmid CBM2613_p"/>
</dbReference>
<geneLocation type="plasmid" evidence="1">
    <name>CBM2613_p</name>
</geneLocation>